<evidence type="ECO:0000256" key="2">
    <source>
        <dbReference type="ARBA" id="ARBA00022475"/>
    </source>
</evidence>
<evidence type="ECO:0000256" key="4">
    <source>
        <dbReference type="ARBA" id="ARBA00022989"/>
    </source>
</evidence>
<feature type="domain" description="Cardiolipin synthase N-terminal" evidence="7">
    <location>
        <begin position="15"/>
        <end position="57"/>
    </location>
</feature>
<keyword evidence="3 6" id="KW-0812">Transmembrane</keyword>
<dbReference type="Pfam" id="PF13396">
    <property type="entry name" value="PLDc_N"/>
    <property type="match status" value="1"/>
</dbReference>
<keyword evidence="2" id="KW-1003">Cell membrane</keyword>
<evidence type="ECO:0000256" key="1">
    <source>
        <dbReference type="ARBA" id="ARBA00004651"/>
    </source>
</evidence>
<organism evidence="8 9">
    <name type="scientific">Hoeflea ulvae</name>
    <dbReference type="NCBI Taxonomy" id="2983764"/>
    <lineage>
        <taxon>Bacteria</taxon>
        <taxon>Pseudomonadati</taxon>
        <taxon>Pseudomonadota</taxon>
        <taxon>Alphaproteobacteria</taxon>
        <taxon>Hyphomicrobiales</taxon>
        <taxon>Rhizobiaceae</taxon>
        <taxon>Hoeflea</taxon>
    </lineage>
</organism>
<evidence type="ECO:0000256" key="5">
    <source>
        <dbReference type="ARBA" id="ARBA00023136"/>
    </source>
</evidence>
<feature type="transmembrane region" description="Helical" evidence="6">
    <location>
        <begin position="36"/>
        <end position="55"/>
    </location>
</feature>
<keyword evidence="5 6" id="KW-0472">Membrane</keyword>
<dbReference type="Proteomes" id="UP001081283">
    <property type="component" value="Unassembled WGS sequence"/>
</dbReference>
<comment type="caution">
    <text evidence="8">The sequence shown here is derived from an EMBL/GenBank/DDBJ whole genome shotgun (WGS) entry which is preliminary data.</text>
</comment>
<evidence type="ECO:0000256" key="6">
    <source>
        <dbReference type="SAM" id="Phobius"/>
    </source>
</evidence>
<dbReference type="InterPro" id="IPR027379">
    <property type="entry name" value="CLS_N"/>
</dbReference>
<sequence>MGFEYGGILGIIILVLDIWAILQIIKGGGSTGSKVLWILVILLLPVIGLIIWFLAGRGRV</sequence>
<feature type="transmembrane region" description="Helical" evidence="6">
    <location>
        <begin position="6"/>
        <end position="24"/>
    </location>
</feature>
<accession>A0ABT3YE82</accession>
<keyword evidence="9" id="KW-1185">Reference proteome</keyword>
<name>A0ABT3YE82_9HYPH</name>
<evidence type="ECO:0000313" key="9">
    <source>
        <dbReference type="Proteomes" id="UP001081283"/>
    </source>
</evidence>
<proteinExistence type="predicted"/>
<evidence type="ECO:0000256" key="3">
    <source>
        <dbReference type="ARBA" id="ARBA00022692"/>
    </source>
</evidence>
<evidence type="ECO:0000259" key="7">
    <source>
        <dbReference type="Pfam" id="PF13396"/>
    </source>
</evidence>
<evidence type="ECO:0000313" key="8">
    <source>
        <dbReference type="EMBL" id="MCY0094192.1"/>
    </source>
</evidence>
<reference evidence="8" key="1">
    <citation type="submission" date="2022-10" db="EMBL/GenBank/DDBJ databases">
        <title>Hoeflea sp. J2-29, isolated from marine algae.</title>
        <authorList>
            <person name="Kristyanto S."/>
            <person name="Kim J.M."/>
            <person name="Jeon C.O."/>
        </authorList>
    </citation>
    <scope>NUCLEOTIDE SEQUENCE</scope>
    <source>
        <strain evidence="8">J2-29</strain>
    </source>
</reference>
<protein>
    <submittedName>
        <fullName evidence="8">PLDc N-terminal domain-containing protein</fullName>
    </submittedName>
</protein>
<dbReference type="RefSeq" id="WP_267612134.1">
    <property type="nucleotide sequence ID" value="NZ_JAOVZQ010000001.1"/>
</dbReference>
<dbReference type="EMBL" id="JAOVZQ010000001">
    <property type="protein sequence ID" value="MCY0094192.1"/>
    <property type="molecule type" value="Genomic_DNA"/>
</dbReference>
<keyword evidence="4 6" id="KW-1133">Transmembrane helix</keyword>
<comment type="subcellular location">
    <subcellularLocation>
        <location evidence="1">Cell membrane</location>
        <topology evidence="1">Multi-pass membrane protein</topology>
    </subcellularLocation>
</comment>
<gene>
    <name evidence="8" type="ORF">OEG82_09170</name>
</gene>